<evidence type="ECO:0000256" key="13">
    <source>
        <dbReference type="ARBA" id="ARBA00023128"/>
    </source>
</evidence>
<keyword evidence="11" id="KW-1133">Transmembrane helix</keyword>
<keyword evidence="10" id="KW-0249">Electron transport</keyword>
<evidence type="ECO:0000313" key="18">
    <source>
        <dbReference type="Ensembl" id="ENSCUSP00005020617.1"/>
    </source>
</evidence>
<feature type="region of interest" description="Disordered" evidence="17">
    <location>
        <begin position="1"/>
        <end position="40"/>
    </location>
</feature>
<evidence type="ECO:0000256" key="12">
    <source>
        <dbReference type="ARBA" id="ARBA00022990"/>
    </source>
</evidence>
<dbReference type="AlphaFoldDB" id="A0A8C3UXY4"/>
<keyword evidence="8" id="KW-0812">Transmembrane</keyword>
<dbReference type="GO" id="GO:0045271">
    <property type="term" value="C:respiratory chain complex I"/>
    <property type="evidence" value="ECO:0007669"/>
    <property type="project" value="InterPro"/>
</dbReference>
<evidence type="ECO:0000256" key="10">
    <source>
        <dbReference type="ARBA" id="ARBA00022982"/>
    </source>
</evidence>
<evidence type="ECO:0000256" key="11">
    <source>
        <dbReference type="ARBA" id="ARBA00022989"/>
    </source>
</evidence>
<evidence type="ECO:0000256" key="16">
    <source>
        <dbReference type="ARBA" id="ARBA00032035"/>
    </source>
</evidence>
<dbReference type="Pfam" id="PF14987">
    <property type="entry name" value="NADHdh_A3"/>
    <property type="match status" value="1"/>
</dbReference>
<evidence type="ECO:0000256" key="3">
    <source>
        <dbReference type="ARBA" id="ARBA00008253"/>
    </source>
</evidence>
<accession>A0A8C3UXY4</accession>
<reference evidence="18" key="3">
    <citation type="submission" date="2025-09" db="UniProtKB">
        <authorList>
            <consortium name="Ensembl"/>
        </authorList>
    </citation>
    <scope>IDENTIFICATION</scope>
</reference>
<comment type="function">
    <text evidence="1">Accessory subunit of the mitochondrial membrane respiratory chain NADH dehydrogenase (Complex I), that is believed not to be involved in catalysis. Complex I functions in the transfer of electrons from NADH to the respiratory chain. The immediate electron acceptor for the enzyme is believed to be ubiquinone.</text>
</comment>
<comment type="similarity">
    <text evidence="3">Belongs to the complex I NDUFA3 subunit family.</text>
</comment>
<evidence type="ECO:0000256" key="7">
    <source>
        <dbReference type="ARBA" id="ARBA00022660"/>
    </source>
</evidence>
<evidence type="ECO:0000256" key="4">
    <source>
        <dbReference type="ARBA" id="ARBA00011533"/>
    </source>
</evidence>
<dbReference type="InterPro" id="IPR026626">
    <property type="entry name" value="NDUFA3"/>
</dbReference>
<comment type="subunit">
    <text evidence="4">Complex I is composed of 45 different subunits.</text>
</comment>
<evidence type="ECO:0000256" key="17">
    <source>
        <dbReference type="SAM" id="MobiDB-lite"/>
    </source>
</evidence>
<keyword evidence="6" id="KW-0813">Transport</keyword>
<dbReference type="Ensembl" id="ENSCUST00005021376.1">
    <property type="protein sequence ID" value="ENSCUSP00005020617.1"/>
    <property type="gene ID" value="ENSCUSG00005013161.1"/>
</dbReference>
<evidence type="ECO:0000256" key="15">
    <source>
        <dbReference type="ARBA" id="ARBA00031425"/>
    </source>
</evidence>
<dbReference type="PANTHER" id="PTHR15221:SF0">
    <property type="entry name" value="NADH DEHYDROGENASE [UBIQUINONE] 1 ALPHA SUBCOMPLEX SUBUNIT 3"/>
    <property type="match status" value="1"/>
</dbReference>
<evidence type="ECO:0000313" key="19">
    <source>
        <dbReference type="Proteomes" id="UP000694563"/>
    </source>
</evidence>
<dbReference type="Proteomes" id="UP000694563">
    <property type="component" value="Chromosome 35"/>
</dbReference>
<keyword evidence="19" id="KW-1185">Reference proteome</keyword>
<evidence type="ECO:0000256" key="14">
    <source>
        <dbReference type="ARBA" id="ARBA00023136"/>
    </source>
</evidence>
<sequence length="40" mass="4526">MINQATPYTYPVPVRDDGSVPDVPSQPWDKGPTLQWLKDL</sequence>
<dbReference type="GO" id="GO:0005743">
    <property type="term" value="C:mitochondrial inner membrane"/>
    <property type="evidence" value="ECO:0007669"/>
    <property type="project" value="UniProtKB-SubCell"/>
</dbReference>
<comment type="subcellular location">
    <subcellularLocation>
        <location evidence="2">Mitochondrion inner membrane</location>
        <topology evidence="2">Single-pass membrane protein</topology>
    </subcellularLocation>
</comment>
<evidence type="ECO:0000256" key="5">
    <source>
        <dbReference type="ARBA" id="ARBA00016391"/>
    </source>
</evidence>
<keyword evidence="9" id="KW-0999">Mitochondrion inner membrane</keyword>
<reference evidence="18" key="2">
    <citation type="submission" date="2025-08" db="UniProtKB">
        <authorList>
            <consortium name="Ensembl"/>
        </authorList>
    </citation>
    <scope>IDENTIFICATION</scope>
</reference>
<evidence type="ECO:0000256" key="2">
    <source>
        <dbReference type="ARBA" id="ARBA00004434"/>
    </source>
</evidence>
<evidence type="ECO:0000256" key="1">
    <source>
        <dbReference type="ARBA" id="ARBA00003195"/>
    </source>
</evidence>
<protein>
    <recommendedName>
        <fullName evidence="5">NADH dehydrogenase [ubiquinone] 1 alpha subcomplex subunit 3</fullName>
    </recommendedName>
    <alternativeName>
        <fullName evidence="15">Complex I-B9</fullName>
    </alternativeName>
    <alternativeName>
        <fullName evidence="16">NADH-ubiquinone oxidoreductase B9 subunit</fullName>
    </alternativeName>
</protein>
<name>A0A8C3UXY4_CATUS</name>
<proteinExistence type="inferred from homology"/>
<evidence type="ECO:0000256" key="6">
    <source>
        <dbReference type="ARBA" id="ARBA00022448"/>
    </source>
</evidence>
<dbReference type="PANTHER" id="PTHR15221">
    <property type="entry name" value="NADH DEHYDROGENASE [UBIQUINONE] 1 ALPHA SUBCOMPLEX SUBUNIT 3"/>
    <property type="match status" value="1"/>
</dbReference>
<keyword evidence="13" id="KW-0496">Mitochondrion</keyword>
<keyword evidence="7" id="KW-0679">Respiratory chain</keyword>
<keyword evidence="14" id="KW-0472">Membrane</keyword>
<reference evidence="18" key="1">
    <citation type="submission" date="2020-10" db="EMBL/GenBank/DDBJ databases">
        <title>Catharus ustulatus (Swainson's thrush) genome, bCatUst1, primary haplotype v2.</title>
        <authorList>
            <person name="Delmore K."/>
            <person name="Vafadar M."/>
            <person name="Formenti G."/>
            <person name="Chow W."/>
            <person name="Pelan S."/>
            <person name="Howe K."/>
            <person name="Rhie A."/>
            <person name="Mountcastle J."/>
            <person name="Haase B."/>
            <person name="Fedrigo O."/>
            <person name="Jarvis E.D."/>
        </authorList>
    </citation>
    <scope>NUCLEOTIDE SEQUENCE [LARGE SCALE GENOMIC DNA]</scope>
</reference>
<evidence type="ECO:0000256" key="8">
    <source>
        <dbReference type="ARBA" id="ARBA00022692"/>
    </source>
</evidence>
<keyword evidence="12" id="KW-0007">Acetylation</keyword>
<evidence type="ECO:0000256" key="9">
    <source>
        <dbReference type="ARBA" id="ARBA00022792"/>
    </source>
</evidence>
<organism evidence="18 19">
    <name type="scientific">Catharus ustulatus</name>
    <name type="common">Russet-backed thrush</name>
    <name type="synonym">Hylocichla ustulatus</name>
    <dbReference type="NCBI Taxonomy" id="91951"/>
    <lineage>
        <taxon>Eukaryota</taxon>
        <taxon>Metazoa</taxon>
        <taxon>Chordata</taxon>
        <taxon>Craniata</taxon>
        <taxon>Vertebrata</taxon>
        <taxon>Euteleostomi</taxon>
        <taxon>Archelosauria</taxon>
        <taxon>Archosauria</taxon>
        <taxon>Dinosauria</taxon>
        <taxon>Saurischia</taxon>
        <taxon>Theropoda</taxon>
        <taxon>Coelurosauria</taxon>
        <taxon>Aves</taxon>
        <taxon>Neognathae</taxon>
        <taxon>Neoaves</taxon>
        <taxon>Telluraves</taxon>
        <taxon>Australaves</taxon>
        <taxon>Passeriformes</taxon>
        <taxon>Turdidae</taxon>
        <taxon>Catharus</taxon>
    </lineage>
</organism>